<comment type="caution">
    <text evidence="1">The sequence shown here is derived from an EMBL/GenBank/DDBJ whole genome shotgun (WGS) entry which is preliminary data.</text>
</comment>
<sequence>MGALTDKSCAATPFWEKPLEDLSQGEWEALCDGCGNCCLHKLEDADTGAVYATDVACRLLDTATAQCTDYANRKAMVPDCIRLTRATAGTLSWLPQTCAYRLRARGESLPHWHYLVCGDRDAVVREGVSVAGRVISENDAGPIEEHVMIDGFDLVRAGDRDDC</sequence>
<dbReference type="NCBIfam" id="NF003507">
    <property type="entry name" value="PRK05170.2-5"/>
    <property type="match status" value="1"/>
</dbReference>
<keyword evidence="2" id="KW-1185">Reference proteome</keyword>
<reference evidence="1 2" key="1">
    <citation type="submission" date="2023-09" db="EMBL/GenBank/DDBJ databases">
        <authorList>
            <person name="Rey-Velasco X."/>
        </authorList>
    </citation>
    <scope>NUCLEOTIDE SEQUENCE [LARGE SCALE GENOMIC DNA]</scope>
    <source>
        <strain evidence="1 2">F390</strain>
    </source>
</reference>
<dbReference type="PIRSF" id="PIRSF006173">
    <property type="entry name" value="UCP006173"/>
    <property type="match status" value="1"/>
</dbReference>
<name>A0ABU2ZEX1_9SPHN</name>
<dbReference type="NCBIfam" id="NF003501">
    <property type="entry name" value="PRK05170.1-5"/>
    <property type="match status" value="1"/>
</dbReference>
<dbReference type="InterPro" id="IPR005358">
    <property type="entry name" value="Puta_zinc/iron-chelating_dom"/>
</dbReference>
<protein>
    <submittedName>
        <fullName evidence="1">YcgN family cysteine cluster protein</fullName>
    </submittedName>
</protein>
<dbReference type="PANTHER" id="PTHR37421:SF1">
    <property type="entry name" value="UPF0260 PROTEIN YCGN"/>
    <property type="match status" value="1"/>
</dbReference>
<gene>
    <name evidence="1" type="ORF">RM533_02950</name>
</gene>
<evidence type="ECO:0000313" key="1">
    <source>
        <dbReference type="EMBL" id="MDT0575140.1"/>
    </source>
</evidence>
<organism evidence="1 2">
    <name type="scientific">Croceicoccus esteveae</name>
    <dbReference type="NCBI Taxonomy" id="3075597"/>
    <lineage>
        <taxon>Bacteria</taxon>
        <taxon>Pseudomonadati</taxon>
        <taxon>Pseudomonadota</taxon>
        <taxon>Alphaproteobacteria</taxon>
        <taxon>Sphingomonadales</taxon>
        <taxon>Erythrobacteraceae</taxon>
        <taxon>Croceicoccus</taxon>
    </lineage>
</organism>
<dbReference type="Proteomes" id="UP001259803">
    <property type="component" value="Unassembled WGS sequence"/>
</dbReference>
<dbReference type="EMBL" id="JAVRHS010000002">
    <property type="protein sequence ID" value="MDT0575140.1"/>
    <property type="molecule type" value="Genomic_DNA"/>
</dbReference>
<dbReference type="PANTHER" id="PTHR37421">
    <property type="entry name" value="UPF0260 PROTEIN YCGN"/>
    <property type="match status" value="1"/>
</dbReference>
<proteinExistence type="predicted"/>
<accession>A0ABU2ZEX1</accession>
<evidence type="ECO:0000313" key="2">
    <source>
        <dbReference type="Proteomes" id="UP001259803"/>
    </source>
</evidence>
<dbReference type="Pfam" id="PF03692">
    <property type="entry name" value="CxxCxxCC"/>
    <property type="match status" value="1"/>
</dbReference>
<dbReference type="RefSeq" id="WP_311339723.1">
    <property type="nucleotide sequence ID" value="NZ_JAVRHS010000002.1"/>
</dbReference>
<dbReference type="InterPro" id="IPR008228">
    <property type="entry name" value="UCP006173"/>
</dbReference>